<dbReference type="EMBL" id="BAVR01000022">
    <property type="protein sequence ID" value="GAE88645.1"/>
    <property type="molecule type" value="Genomic_DNA"/>
</dbReference>
<dbReference type="InterPro" id="IPR029063">
    <property type="entry name" value="SAM-dependent_MTases_sf"/>
</dbReference>
<accession>W4V5C2</accession>
<keyword evidence="4" id="KW-1185">Reference proteome</keyword>
<evidence type="ECO:0000259" key="2">
    <source>
        <dbReference type="Pfam" id="PF13649"/>
    </source>
</evidence>
<name>W4V5C2_9FIRM</name>
<dbReference type="CDD" id="cd02440">
    <property type="entry name" value="AdoMet_MTases"/>
    <property type="match status" value="1"/>
</dbReference>
<dbReference type="Pfam" id="PF13649">
    <property type="entry name" value="Methyltransf_25"/>
    <property type="match status" value="1"/>
</dbReference>
<dbReference type="Gene3D" id="2.20.25.110">
    <property type="entry name" value="S-adenosyl-L-methionine-dependent methyltransferases"/>
    <property type="match status" value="1"/>
</dbReference>
<dbReference type="GO" id="GO:0032259">
    <property type="term" value="P:methylation"/>
    <property type="evidence" value="ECO:0007669"/>
    <property type="project" value="UniProtKB-KW"/>
</dbReference>
<dbReference type="Proteomes" id="UP000019109">
    <property type="component" value="Unassembled WGS sequence"/>
</dbReference>
<gene>
    <name evidence="3" type="ORF">JCM21531_2104</name>
</gene>
<dbReference type="STRING" id="1294263.JCM21531_2104"/>
<comment type="caution">
    <text evidence="3">The sequence shown here is derived from an EMBL/GenBank/DDBJ whole genome shotgun (WGS) entry which is preliminary data.</text>
</comment>
<organism evidence="3 4">
    <name type="scientific">Acetivibrio straminisolvens JCM 21531</name>
    <dbReference type="NCBI Taxonomy" id="1294263"/>
    <lineage>
        <taxon>Bacteria</taxon>
        <taxon>Bacillati</taxon>
        <taxon>Bacillota</taxon>
        <taxon>Clostridia</taxon>
        <taxon>Eubacteriales</taxon>
        <taxon>Oscillospiraceae</taxon>
        <taxon>Acetivibrio</taxon>
    </lineage>
</organism>
<keyword evidence="1 3" id="KW-0808">Transferase</keyword>
<evidence type="ECO:0000313" key="4">
    <source>
        <dbReference type="Proteomes" id="UP000019109"/>
    </source>
</evidence>
<dbReference type="OrthoDB" id="9811589at2"/>
<dbReference type="GO" id="GO:0008168">
    <property type="term" value="F:methyltransferase activity"/>
    <property type="evidence" value="ECO:0007669"/>
    <property type="project" value="UniProtKB-KW"/>
</dbReference>
<evidence type="ECO:0000256" key="1">
    <source>
        <dbReference type="ARBA" id="ARBA00022679"/>
    </source>
</evidence>
<proteinExistence type="predicted"/>
<dbReference type="SUPFAM" id="SSF53335">
    <property type="entry name" value="S-adenosyl-L-methionine-dependent methyltransferases"/>
    <property type="match status" value="1"/>
</dbReference>
<feature type="domain" description="Methyltransferase" evidence="2">
    <location>
        <begin position="53"/>
        <end position="146"/>
    </location>
</feature>
<reference evidence="3" key="1">
    <citation type="journal article" date="2014" name="Genome Announc.">
        <title>Draft Genome Sequence of Clostridium straminisolvens Strain JCM 21531T, Isolated from a Cellulose-Degrading Bacterial Community.</title>
        <authorList>
            <person name="Yuki M."/>
            <person name="Oshima K."/>
            <person name="Suda W."/>
            <person name="Sakamoto M."/>
            <person name="Kitamura K."/>
            <person name="Iida T."/>
            <person name="Hattori M."/>
            <person name="Ohkuma M."/>
        </authorList>
    </citation>
    <scope>NUCLEOTIDE SEQUENCE [LARGE SCALE GENOMIC DNA]</scope>
    <source>
        <strain evidence="3">JCM 21531</strain>
    </source>
</reference>
<dbReference type="PANTHER" id="PTHR43861">
    <property type="entry name" value="TRANS-ACONITATE 2-METHYLTRANSFERASE-RELATED"/>
    <property type="match status" value="1"/>
</dbReference>
<dbReference type="AlphaFoldDB" id="W4V5C2"/>
<keyword evidence="3" id="KW-0489">Methyltransferase</keyword>
<dbReference type="Gene3D" id="3.40.50.150">
    <property type="entry name" value="Vaccinia Virus protein VP39"/>
    <property type="match status" value="1"/>
</dbReference>
<protein>
    <submittedName>
        <fullName evidence="3">Methyltransferase type 11</fullName>
    </submittedName>
</protein>
<evidence type="ECO:0000313" key="3">
    <source>
        <dbReference type="EMBL" id="GAE88645.1"/>
    </source>
</evidence>
<dbReference type="InterPro" id="IPR041698">
    <property type="entry name" value="Methyltransf_25"/>
</dbReference>
<sequence length="263" mass="31107">MAISRWPVCRGVESIYRDFAYIYDKLMYDVDYKEWADYIEKIFEINGLKPSLIADLGCGTGNFCIEMDKKGYEMIGIDSSPDMLDCAKKKSYGRDILFLNQDMANFELYGTVDAIVCLMDSINYLTYIKDVKKLMKLVKNYLNPGGLFIFDINSPYKFKKILKDNVFYDISDEITYVWQNHFDSKRKICEFDITFFVKEGQHYNKYDEVHYERCYEVDELKKIITWSGLTLVSVYDSMTFNRPLPKSERIFCLQERGIEYVLF</sequence>